<evidence type="ECO:0000256" key="2">
    <source>
        <dbReference type="ARBA" id="ARBA00001604"/>
    </source>
</evidence>
<dbReference type="Pfam" id="PF02253">
    <property type="entry name" value="PLA1"/>
    <property type="match status" value="1"/>
</dbReference>
<keyword evidence="11" id="KW-0479">Metal-binding</keyword>
<evidence type="ECO:0000256" key="6">
    <source>
        <dbReference type="ARBA" id="ARBA00011702"/>
    </source>
</evidence>
<comment type="catalytic activity">
    <reaction evidence="1">
        <text>a 1,2-diacyl-sn-glycero-3-phosphocholine + H2O = a 2-acyl-sn-glycero-3-phosphocholine + a fatty acid + H(+)</text>
        <dbReference type="Rhea" id="RHEA:18689"/>
        <dbReference type="ChEBI" id="CHEBI:15377"/>
        <dbReference type="ChEBI" id="CHEBI:15378"/>
        <dbReference type="ChEBI" id="CHEBI:28868"/>
        <dbReference type="ChEBI" id="CHEBI:57643"/>
        <dbReference type="ChEBI" id="CHEBI:57875"/>
        <dbReference type="EC" id="3.1.1.32"/>
    </reaction>
</comment>
<keyword evidence="23" id="KW-1185">Reference proteome</keyword>
<dbReference type="PANTHER" id="PTHR40457:SF1">
    <property type="entry name" value="PHOSPHOLIPASE A1"/>
    <property type="match status" value="1"/>
</dbReference>
<evidence type="ECO:0000256" key="9">
    <source>
        <dbReference type="ARBA" id="ARBA00022452"/>
    </source>
</evidence>
<reference evidence="22 23" key="1">
    <citation type="submission" date="2022-03" db="EMBL/GenBank/DDBJ databases">
        <authorList>
            <person name="Koch H."/>
        </authorList>
    </citation>
    <scope>NUCLEOTIDE SEQUENCE [LARGE SCALE GENOMIC DNA]</scope>
    <source>
        <strain evidence="22 23">G1</strain>
    </source>
</reference>
<keyword evidence="13 22" id="KW-0378">Hydrolase</keyword>
<dbReference type="PANTHER" id="PTHR40457">
    <property type="entry name" value="PHOSPHOLIPASE A1"/>
    <property type="match status" value="1"/>
</dbReference>
<sequence>MTATLRGIVPVLLVQLALAAGPAGVAAATEPFAPVTAGELPPPSPPPDTTAKPALQQRLQQEQRARDLQFSILPHKPNYLLPFTYNASPNNAAYAGLPGSPGQELDNLEVKFQLSIKTPLWENMFGDNGTLYVAYSQVALWQAYNSKISAPFREINFEPEVFLAFRTDYRLAGLTGTLMTLGFTHQSNGRSEPLSRSWNRVVANFVFNRDDTYLTLRPWFRIPERSADDDNPLMEKYYGYGELQILQKLKDHTVTLMLRNNLRTSGNKGAIQLDWSFPLHKKLKGYIQYFNGYGESLVDYTHPNNRIGIGVMLTDWL</sequence>
<name>A0ABM9DAV5_9BACT</name>
<dbReference type="EC" id="3.1.1.32" evidence="7"/>
<keyword evidence="18" id="KW-0998">Cell outer membrane</keyword>
<dbReference type="Proteomes" id="UP001295463">
    <property type="component" value="Chromosome"/>
</dbReference>
<evidence type="ECO:0000313" key="22">
    <source>
        <dbReference type="EMBL" id="CAH2031895.1"/>
    </source>
</evidence>
<comment type="catalytic activity">
    <reaction evidence="2">
        <text>a 1,2-diacyl-sn-glycero-3-phosphocholine + H2O = a 1-acyl-sn-glycero-3-phosphocholine + a fatty acid + H(+)</text>
        <dbReference type="Rhea" id="RHEA:15801"/>
        <dbReference type="ChEBI" id="CHEBI:15377"/>
        <dbReference type="ChEBI" id="CHEBI:15378"/>
        <dbReference type="ChEBI" id="CHEBI:28868"/>
        <dbReference type="ChEBI" id="CHEBI:57643"/>
        <dbReference type="ChEBI" id="CHEBI:58168"/>
        <dbReference type="EC" id="3.1.1.4"/>
    </reaction>
</comment>
<evidence type="ECO:0000256" key="7">
    <source>
        <dbReference type="ARBA" id="ARBA00013179"/>
    </source>
</evidence>
<dbReference type="PRINTS" id="PR01486">
    <property type="entry name" value="PHPHLIPASEA1"/>
</dbReference>
<dbReference type="GO" id="GO:0008970">
    <property type="term" value="F:phospholipase A1 activity"/>
    <property type="evidence" value="ECO:0007669"/>
    <property type="project" value="UniProtKB-EC"/>
</dbReference>
<keyword evidence="17" id="KW-0472">Membrane</keyword>
<dbReference type="CDD" id="cd00541">
    <property type="entry name" value="OMPLA"/>
    <property type="match status" value="1"/>
</dbReference>
<comment type="subunit">
    <text evidence="6">Homodimer; dimerization is reversible, and the dimeric form is the active one.</text>
</comment>
<evidence type="ECO:0000256" key="11">
    <source>
        <dbReference type="ARBA" id="ARBA00022723"/>
    </source>
</evidence>
<evidence type="ECO:0000256" key="21">
    <source>
        <dbReference type="SAM" id="SignalP"/>
    </source>
</evidence>
<dbReference type="RefSeq" id="WP_305732683.1">
    <property type="nucleotide sequence ID" value="NZ_OW150024.1"/>
</dbReference>
<evidence type="ECO:0000256" key="17">
    <source>
        <dbReference type="ARBA" id="ARBA00023136"/>
    </source>
</evidence>
<dbReference type="SUPFAM" id="SSF56931">
    <property type="entry name" value="Outer membrane phospholipase A (OMPLA)"/>
    <property type="match status" value="1"/>
</dbReference>
<evidence type="ECO:0000256" key="19">
    <source>
        <dbReference type="ARBA" id="ARBA00032375"/>
    </source>
</evidence>
<evidence type="ECO:0000256" key="5">
    <source>
        <dbReference type="ARBA" id="ARBA00010525"/>
    </source>
</evidence>
<gene>
    <name evidence="22" type="ORF">GEAMG1_2060</name>
</gene>
<protein>
    <recommendedName>
        <fullName evidence="19">Phosphatidylcholine 1-acylhydrolase</fullName>
        <ecNumber evidence="7">3.1.1.32</ecNumber>
        <ecNumber evidence="8">3.1.1.4</ecNumber>
    </recommendedName>
</protein>
<comment type="subcellular location">
    <subcellularLocation>
        <location evidence="4">Cell outer membrane</location>
        <topology evidence="4">Multi-pass membrane protein</topology>
    </subcellularLocation>
</comment>
<evidence type="ECO:0000256" key="12">
    <source>
        <dbReference type="ARBA" id="ARBA00022729"/>
    </source>
</evidence>
<feature type="signal peptide" evidence="21">
    <location>
        <begin position="1"/>
        <end position="19"/>
    </location>
</feature>
<keyword evidence="16" id="KW-0443">Lipid metabolism</keyword>
<comment type="cofactor">
    <cofactor evidence="3">
        <name>Ca(2+)</name>
        <dbReference type="ChEBI" id="CHEBI:29108"/>
    </cofactor>
</comment>
<evidence type="ECO:0000313" key="23">
    <source>
        <dbReference type="Proteomes" id="UP001295463"/>
    </source>
</evidence>
<keyword evidence="14" id="KW-0106">Calcium</keyword>
<evidence type="ECO:0000256" key="15">
    <source>
        <dbReference type="ARBA" id="ARBA00022963"/>
    </source>
</evidence>
<dbReference type="Gene3D" id="2.40.230.10">
    <property type="entry name" value="Phospholipase A1"/>
    <property type="match status" value="1"/>
</dbReference>
<evidence type="ECO:0000256" key="16">
    <source>
        <dbReference type="ARBA" id="ARBA00023098"/>
    </source>
</evidence>
<dbReference type="EC" id="3.1.1.4" evidence="8"/>
<keyword evidence="15" id="KW-0442">Lipid degradation</keyword>
<dbReference type="GO" id="GO:0004623">
    <property type="term" value="F:phospholipase A2 activity"/>
    <property type="evidence" value="ECO:0007669"/>
    <property type="project" value="UniProtKB-EC"/>
</dbReference>
<comment type="similarity">
    <text evidence="5">Belongs to the phospholipase A1 family.</text>
</comment>
<dbReference type="InterPro" id="IPR036541">
    <property type="entry name" value="PLipase_A1_sf"/>
</dbReference>
<keyword evidence="9" id="KW-1134">Transmembrane beta strand</keyword>
<evidence type="ECO:0000256" key="20">
    <source>
        <dbReference type="SAM" id="MobiDB-lite"/>
    </source>
</evidence>
<accession>A0ABM9DAV5</accession>
<dbReference type="EMBL" id="OW150024">
    <property type="protein sequence ID" value="CAH2031895.1"/>
    <property type="molecule type" value="Genomic_DNA"/>
</dbReference>
<evidence type="ECO:0000256" key="18">
    <source>
        <dbReference type="ARBA" id="ARBA00023237"/>
    </source>
</evidence>
<keyword evidence="10" id="KW-0812">Transmembrane</keyword>
<evidence type="ECO:0000256" key="4">
    <source>
        <dbReference type="ARBA" id="ARBA00004571"/>
    </source>
</evidence>
<proteinExistence type="inferred from homology"/>
<evidence type="ECO:0000256" key="14">
    <source>
        <dbReference type="ARBA" id="ARBA00022837"/>
    </source>
</evidence>
<evidence type="ECO:0000256" key="3">
    <source>
        <dbReference type="ARBA" id="ARBA00001913"/>
    </source>
</evidence>
<organism evidence="22 23">
    <name type="scientific">Trichlorobacter ammonificans</name>
    <dbReference type="NCBI Taxonomy" id="2916410"/>
    <lineage>
        <taxon>Bacteria</taxon>
        <taxon>Pseudomonadati</taxon>
        <taxon>Thermodesulfobacteriota</taxon>
        <taxon>Desulfuromonadia</taxon>
        <taxon>Geobacterales</taxon>
        <taxon>Geobacteraceae</taxon>
        <taxon>Trichlorobacter</taxon>
    </lineage>
</organism>
<feature type="region of interest" description="Disordered" evidence="20">
    <location>
        <begin position="34"/>
        <end position="60"/>
    </location>
</feature>
<dbReference type="InterPro" id="IPR003187">
    <property type="entry name" value="PLipase_A1"/>
</dbReference>
<evidence type="ECO:0000256" key="1">
    <source>
        <dbReference type="ARBA" id="ARBA00000111"/>
    </source>
</evidence>
<evidence type="ECO:0000256" key="8">
    <source>
        <dbReference type="ARBA" id="ARBA00013278"/>
    </source>
</evidence>
<evidence type="ECO:0000256" key="13">
    <source>
        <dbReference type="ARBA" id="ARBA00022801"/>
    </source>
</evidence>
<keyword evidence="12 21" id="KW-0732">Signal</keyword>
<evidence type="ECO:0000256" key="10">
    <source>
        <dbReference type="ARBA" id="ARBA00022692"/>
    </source>
</evidence>
<feature type="chain" id="PRO_5045902697" description="Phosphatidylcholine 1-acylhydrolase" evidence="21">
    <location>
        <begin position="20"/>
        <end position="317"/>
    </location>
</feature>